<feature type="transmembrane region" description="Helical" evidence="1">
    <location>
        <begin position="37"/>
        <end position="57"/>
    </location>
</feature>
<dbReference type="AlphaFoldDB" id="A0A385SNB5"/>
<keyword evidence="1" id="KW-0472">Membrane</keyword>
<dbReference type="EMBL" id="CP032382">
    <property type="protein sequence ID" value="AYB30488.1"/>
    <property type="molecule type" value="Genomic_DNA"/>
</dbReference>
<keyword evidence="3" id="KW-1185">Reference proteome</keyword>
<dbReference type="RefSeq" id="WP_119753798.1">
    <property type="nucleotide sequence ID" value="NZ_CP032382.1"/>
</dbReference>
<reference evidence="3" key="1">
    <citation type="submission" date="2018-09" db="EMBL/GenBank/DDBJ databases">
        <title>Chryseolinea sp. KIS68-18 isolated from soil.</title>
        <authorList>
            <person name="Weon H.-Y."/>
            <person name="Kwon S.-W."/>
            <person name="Lee S.A."/>
        </authorList>
    </citation>
    <scope>NUCLEOTIDE SEQUENCE [LARGE SCALE GENOMIC DNA]</scope>
    <source>
        <strain evidence="3">KIS68-18</strain>
    </source>
</reference>
<feature type="transmembrane region" description="Helical" evidence="1">
    <location>
        <begin position="12"/>
        <end position="31"/>
    </location>
</feature>
<keyword evidence="1" id="KW-1133">Transmembrane helix</keyword>
<evidence type="ECO:0000313" key="3">
    <source>
        <dbReference type="Proteomes" id="UP000266183"/>
    </source>
</evidence>
<name>A0A385SNB5_9BACT</name>
<evidence type="ECO:0000256" key="1">
    <source>
        <dbReference type="SAM" id="Phobius"/>
    </source>
</evidence>
<dbReference type="KEGG" id="chk:D4L85_07785"/>
<keyword evidence="1" id="KW-0812">Transmembrane</keyword>
<protein>
    <submittedName>
        <fullName evidence="2">Uncharacterized protein</fullName>
    </submittedName>
</protein>
<organism evidence="2 3">
    <name type="scientific">Chryseolinea soli</name>
    <dbReference type="NCBI Taxonomy" id="2321403"/>
    <lineage>
        <taxon>Bacteria</taxon>
        <taxon>Pseudomonadati</taxon>
        <taxon>Bacteroidota</taxon>
        <taxon>Cytophagia</taxon>
        <taxon>Cytophagales</taxon>
        <taxon>Fulvivirgaceae</taxon>
        <taxon>Chryseolinea</taxon>
    </lineage>
</organism>
<dbReference type="Proteomes" id="UP000266183">
    <property type="component" value="Chromosome"/>
</dbReference>
<accession>A0A385SNB5</accession>
<dbReference type="OrthoDB" id="1353806at2"/>
<evidence type="ECO:0000313" key="2">
    <source>
        <dbReference type="EMBL" id="AYB30488.1"/>
    </source>
</evidence>
<proteinExistence type="predicted"/>
<gene>
    <name evidence="2" type="ORF">D4L85_07785</name>
</gene>
<sequence length="184" mass="21332">MKKVVRESSRSQWLTIVLGLPLTLVSVFLLIKENSWQAWTGTFLFGAGLASAIYNLMTKEYVSPSSPRGQKMMEEDIAAMLEDDGIFTFHADGFALEIESRPLNYRWDDVLKIIAYKTDRLTIDQICIEVFLRDGQMFRISEETLGYYQFMEHAKREITGLLPDWELKVVHPAFERNETILLDR</sequence>